<dbReference type="InterPro" id="IPR018392">
    <property type="entry name" value="LysM"/>
</dbReference>
<gene>
    <name evidence="2" type="ORF">D5F11_007040</name>
</gene>
<dbReference type="AlphaFoldDB" id="A0A429XB71"/>
<dbReference type="InterPro" id="IPR036779">
    <property type="entry name" value="LysM_dom_sf"/>
</dbReference>
<dbReference type="Proteomes" id="UP000287296">
    <property type="component" value="Unassembled WGS sequence"/>
</dbReference>
<dbReference type="OrthoDB" id="9783944at2"/>
<feature type="domain" description="LysM" evidence="1">
    <location>
        <begin position="4"/>
        <end position="26"/>
    </location>
</feature>
<dbReference type="CDD" id="cd00118">
    <property type="entry name" value="LysM"/>
    <property type="match status" value="1"/>
</dbReference>
<dbReference type="Gene3D" id="3.10.350.10">
    <property type="entry name" value="LysM domain"/>
    <property type="match status" value="1"/>
</dbReference>
<accession>A0A429XB71</accession>
<protein>
    <submittedName>
        <fullName evidence="2">LysM peptidoglycan-binding domain-containing protein</fullName>
    </submittedName>
</protein>
<dbReference type="EMBL" id="QYTW02000004">
    <property type="protein sequence ID" value="RST60602.1"/>
    <property type="molecule type" value="Genomic_DNA"/>
</dbReference>
<comment type="caution">
    <text evidence="2">The sequence shown here is derived from an EMBL/GenBank/DDBJ whole genome shotgun (WGS) entry which is preliminary data.</text>
</comment>
<evidence type="ECO:0000313" key="3">
    <source>
        <dbReference type="Proteomes" id="UP000287296"/>
    </source>
</evidence>
<dbReference type="Pfam" id="PF01476">
    <property type="entry name" value="LysM"/>
    <property type="match status" value="1"/>
</dbReference>
<evidence type="ECO:0000313" key="2">
    <source>
        <dbReference type="EMBL" id="RST60602.1"/>
    </source>
</evidence>
<proteinExistence type="predicted"/>
<sequence length="67" mass="7384">MFYELVRINGLKNPNLIKVGQKIKLPGAVSSKPKGDQKTTSVVDYLKSIGADSSFANRKKVVGQAWY</sequence>
<name>A0A429XB71_SIMTE</name>
<evidence type="ECO:0000259" key="1">
    <source>
        <dbReference type="Pfam" id="PF01476"/>
    </source>
</evidence>
<organism evidence="2 3">
    <name type="scientific">Siminovitchia terrae</name>
    <name type="common">Bacillus terrae</name>
    <dbReference type="NCBI Taxonomy" id="1914933"/>
    <lineage>
        <taxon>Bacteria</taxon>
        <taxon>Bacillati</taxon>
        <taxon>Bacillota</taxon>
        <taxon>Bacilli</taxon>
        <taxon>Bacillales</taxon>
        <taxon>Bacillaceae</taxon>
        <taxon>Siminovitchia</taxon>
    </lineage>
</organism>
<reference evidence="2 3" key="1">
    <citation type="submission" date="2018-12" db="EMBL/GenBank/DDBJ databases">
        <authorList>
            <person name="Sun L."/>
            <person name="Chen Z."/>
        </authorList>
    </citation>
    <scope>NUCLEOTIDE SEQUENCE [LARGE SCALE GENOMIC DNA]</scope>
    <source>
        <strain evidence="2 3">LMG 29736</strain>
    </source>
</reference>
<dbReference type="SUPFAM" id="SSF158634">
    <property type="entry name" value="RPA2825-like"/>
    <property type="match status" value="1"/>
</dbReference>